<evidence type="ECO:0000256" key="1">
    <source>
        <dbReference type="SAM" id="SignalP"/>
    </source>
</evidence>
<keyword evidence="3" id="KW-1185">Reference proteome</keyword>
<feature type="signal peptide" evidence="1">
    <location>
        <begin position="1"/>
        <end position="25"/>
    </location>
</feature>
<dbReference type="STRING" id="271157.SAMN05444396_1194"/>
<sequence>MKPKFKKLKKTIVFILIPILLWNCATEEIGVKNNEATTKTFLEEINQAKLS</sequence>
<organism evidence="2 3">
    <name type="scientific">Flavobacterium segetis</name>
    <dbReference type="NCBI Taxonomy" id="271157"/>
    <lineage>
        <taxon>Bacteria</taxon>
        <taxon>Pseudomonadati</taxon>
        <taxon>Bacteroidota</taxon>
        <taxon>Flavobacteriia</taxon>
        <taxon>Flavobacteriales</taxon>
        <taxon>Flavobacteriaceae</taxon>
        <taxon>Flavobacterium</taxon>
    </lineage>
</organism>
<dbReference type="AlphaFoldDB" id="A0A1M5K339"/>
<dbReference type="Proteomes" id="UP000184036">
    <property type="component" value="Unassembled WGS sequence"/>
</dbReference>
<proteinExistence type="predicted"/>
<reference evidence="3" key="1">
    <citation type="submission" date="2016-11" db="EMBL/GenBank/DDBJ databases">
        <authorList>
            <person name="Varghese N."/>
            <person name="Submissions S."/>
        </authorList>
    </citation>
    <scope>NUCLEOTIDE SEQUENCE [LARGE SCALE GENOMIC DNA]</scope>
    <source>
        <strain evidence="3">DSM 19741</strain>
    </source>
</reference>
<dbReference type="EMBL" id="FQWE01000019">
    <property type="protein sequence ID" value="SHG47222.1"/>
    <property type="molecule type" value="Genomic_DNA"/>
</dbReference>
<feature type="chain" id="PRO_5012951531" evidence="1">
    <location>
        <begin position="26"/>
        <end position="51"/>
    </location>
</feature>
<name>A0A1M5K339_9FLAO</name>
<evidence type="ECO:0000313" key="3">
    <source>
        <dbReference type="Proteomes" id="UP000184036"/>
    </source>
</evidence>
<evidence type="ECO:0000313" key="2">
    <source>
        <dbReference type="EMBL" id="SHG47222.1"/>
    </source>
</evidence>
<dbReference type="RefSeq" id="WP_159430956.1">
    <property type="nucleotide sequence ID" value="NZ_FQWE01000019.1"/>
</dbReference>
<gene>
    <name evidence="2" type="ORF">SAMN05444396_1194</name>
</gene>
<accession>A0A1M5K339</accession>
<protein>
    <submittedName>
        <fullName evidence="2">Uncharacterized protein</fullName>
    </submittedName>
</protein>
<keyword evidence="1" id="KW-0732">Signal</keyword>